<accession>A0A8J6AYK7</accession>
<dbReference type="PIRSF" id="PIRSF006593">
    <property type="entry name" value="UCP006593"/>
    <property type="match status" value="1"/>
</dbReference>
<evidence type="ECO:0000256" key="1">
    <source>
        <dbReference type="ARBA" id="ARBA00001967"/>
    </source>
</evidence>
<organism evidence="3 4">
    <name type="scientific">Carpediemonas membranifera</name>
    <dbReference type="NCBI Taxonomy" id="201153"/>
    <lineage>
        <taxon>Eukaryota</taxon>
        <taxon>Metamonada</taxon>
        <taxon>Carpediemonas-like organisms</taxon>
        <taxon>Carpediemonas</taxon>
    </lineage>
</organism>
<dbReference type="Proteomes" id="UP000717585">
    <property type="component" value="Unassembled WGS sequence"/>
</dbReference>
<dbReference type="EMBL" id="JAHDYR010000014">
    <property type="protein sequence ID" value="KAG9394605.1"/>
    <property type="molecule type" value="Genomic_DNA"/>
</dbReference>
<sequence length="321" mass="35069">MKFGTLQATAVNLNTGGLFSTECIPCAMRQAIRLSRMCAATNEAERTIVQQVMENCSSAATDWNSKGCTSQMISDVYRITSSELLSPDPFHAAKKESNALAKGIAAKLSRENDASHAGKPKERLYHAMRMAVIGNFIDFGALSLNDISDGSLETLLDEMTLKHDEFERLWTDLSEATSLLYLFDNSGEVYLDMYALRVLAEVFPNISSFTLGLKHGPLINDVTMSDIPELGLDSLDLGDADVRFIGFGTPEHGQWPHCQDEDVHELFRAHDVTISKGQGNYEALGPFGFGAYYLLVLKCPIVADLMGLSDVGVGDGVIVNQ</sequence>
<comment type="caution">
    <text evidence="3">The sequence shown here is derived from an EMBL/GenBank/DDBJ whole genome shotgun (WGS) entry which is preliminary data.</text>
</comment>
<evidence type="ECO:0000313" key="4">
    <source>
        <dbReference type="Proteomes" id="UP000717585"/>
    </source>
</evidence>
<evidence type="ECO:0000259" key="2">
    <source>
        <dbReference type="Pfam" id="PF01937"/>
    </source>
</evidence>
<keyword evidence="4" id="KW-1185">Reference proteome</keyword>
<reference evidence="3" key="1">
    <citation type="submission" date="2021-05" db="EMBL/GenBank/DDBJ databases">
        <title>A free-living protist that lacks canonical eukaryotic 1 DNA replication and segregation systems.</title>
        <authorList>
            <person name="Salas-Leiva D.E."/>
            <person name="Tromer E.C."/>
            <person name="Curtis B.A."/>
            <person name="Jerlstrom-Hultqvist J."/>
            <person name="Kolisko M."/>
            <person name="Yi Z."/>
            <person name="Salas-Leiva J.S."/>
            <person name="Gallot-Lavallee L."/>
            <person name="Kops G.J.P.L."/>
            <person name="Archibald J.M."/>
            <person name="Simpson A.G.B."/>
            <person name="Roger A.J."/>
        </authorList>
    </citation>
    <scope>NUCLEOTIDE SEQUENCE</scope>
    <source>
        <strain evidence="3">BICM</strain>
    </source>
</reference>
<dbReference type="Gene3D" id="3.40.50.10880">
    <property type="entry name" value="Uncharacterised protein PF01937, DUF89, domain 3"/>
    <property type="match status" value="1"/>
</dbReference>
<dbReference type="Gene3D" id="1.10.285.20">
    <property type="entry name" value="Uncharacterised protein PF01937, DUF89, domain 2"/>
    <property type="match status" value="1"/>
</dbReference>
<feature type="domain" description="Damage-control phosphatase ARMT1-like metal-binding" evidence="2">
    <location>
        <begin position="21"/>
        <end position="307"/>
    </location>
</feature>
<dbReference type="AlphaFoldDB" id="A0A8J6AYK7"/>
<dbReference type="InterPro" id="IPR002791">
    <property type="entry name" value="ARMT1-like_metal-bd"/>
</dbReference>
<protein>
    <submittedName>
        <fullName evidence="3">Uncharacterized conserved protein UCP006593</fullName>
    </submittedName>
</protein>
<dbReference type="InterPro" id="IPR036075">
    <property type="entry name" value="ARMT-1-like_metal-bd_sf"/>
</dbReference>
<dbReference type="SUPFAM" id="SSF111321">
    <property type="entry name" value="AF1104-like"/>
    <property type="match status" value="1"/>
</dbReference>
<evidence type="ECO:0000313" key="3">
    <source>
        <dbReference type="EMBL" id="KAG9394605.1"/>
    </source>
</evidence>
<name>A0A8J6AYK7_9EUKA</name>
<dbReference type="InterPro" id="IPR014444">
    <property type="entry name" value="PH1575-like"/>
</dbReference>
<gene>
    <name evidence="3" type="ORF">J8273_3859</name>
</gene>
<comment type="cofactor">
    <cofactor evidence="1">
        <name>Ni(2+)</name>
        <dbReference type="ChEBI" id="CHEBI:49786"/>
    </cofactor>
</comment>
<proteinExistence type="predicted"/>
<dbReference type="Pfam" id="PF01937">
    <property type="entry name" value="ARMT1-like_dom"/>
    <property type="match status" value="1"/>
</dbReference>